<dbReference type="STRING" id="927083.DB32_004021"/>
<evidence type="ECO:0008006" key="5">
    <source>
        <dbReference type="Google" id="ProtNLM"/>
    </source>
</evidence>
<dbReference type="KEGG" id="samy:DB32_004021"/>
<protein>
    <recommendedName>
        <fullName evidence="5">HEAT repeat protein</fullName>
    </recommendedName>
</protein>
<feature type="chain" id="PRO_5002512962" description="HEAT repeat protein" evidence="2">
    <location>
        <begin position="23"/>
        <end position="322"/>
    </location>
</feature>
<accession>A0A0F6YJ28</accession>
<proteinExistence type="predicted"/>
<organism evidence="3 4">
    <name type="scientific">Sandaracinus amylolyticus</name>
    <dbReference type="NCBI Taxonomy" id="927083"/>
    <lineage>
        <taxon>Bacteria</taxon>
        <taxon>Pseudomonadati</taxon>
        <taxon>Myxococcota</taxon>
        <taxon>Polyangia</taxon>
        <taxon>Polyangiales</taxon>
        <taxon>Sandaracinaceae</taxon>
        <taxon>Sandaracinus</taxon>
    </lineage>
</organism>
<dbReference type="InterPro" id="IPR011989">
    <property type="entry name" value="ARM-like"/>
</dbReference>
<dbReference type="EMBL" id="CP011125">
    <property type="protein sequence ID" value="AKF06872.1"/>
    <property type="molecule type" value="Genomic_DNA"/>
</dbReference>
<dbReference type="Proteomes" id="UP000034883">
    <property type="component" value="Chromosome"/>
</dbReference>
<dbReference type="InterPro" id="IPR016024">
    <property type="entry name" value="ARM-type_fold"/>
</dbReference>
<dbReference type="AlphaFoldDB" id="A0A0F6YJ28"/>
<dbReference type="SUPFAM" id="SSF48371">
    <property type="entry name" value="ARM repeat"/>
    <property type="match status" value="1"/>
</dbReference>
<dbReference type="SMART" id="SM00567">
    <property type="entry name" value="EZ_HEAT"/>
    <property type="match status" value="2"/>
</dbReference>
<reference evidence="3 4" key="1">
    <citation type="submission" date="2015-03" db="EMBL/GenBank/DDBJ databases">
        <title>Genome assembly of Sandaracinus amylolyticus DSM 53668.</title>
        <authorList>
            <person name="Sharma G."/>
            <person name="Subramanian S."/>
        </authorList>
    </citation>
    <scope>NUCLEOTIDE SEQUENCE [LARGE SCALE GENOMIC DNA]</scope>
    <source>
        <strain evidence="3 4">DSM 53668</strain>
    </source>
</reference>
<feature type="region of interest" description="Disordered" evidence="1">
    <location>
        <begin position="296"/>
        <end position="322"/>
    </location>
</feature>
<evidence type="ECO:0000256" key="2">
    <source>
        <dbReference type="SAM" id="SignalP"/>
    </source>
</evidence>
<name>A0A0F6YJ28_9BACT</name>
<dbReference type="RefSeq" id="WP_053234110.1">
    <property type="nucleotide sequence ID" value="NZ_CP011125.1"/>
</dbReference>
<dbReference type="Gene3D" id="1.25.10.10">
    <property type="entry name" value="Leucine-rich Repeat Variant"/>
    <property type="match status" value="1"/>
</dbReference>
<evidence type="ECO:0000313" key="4">
    <source>
        <dbReference type="Proteomes" id="UP000034883"/>
    </source>
</evidence>
<keyword evidence="2" id="KW-0732">Signal</keyword>
<dbReference type="Pfam" id="PF13646">
    <property type="entry name" value="HEAT_2"/>
    <property type="match status" value="1"/>
</dbReference>
<evidence type="ECO:0000313" key="3">
    <source>
        <dbReference type="EMBL" id="AKF06872.1"/>
    </source>
</evidence>
<gene>
    <name evidence="3" type="ORF">DB32_004021</name>
</gene>
<feature type="signal peptide" evidence="2">
    <location>
        <begin position="1"/>
        <end position="22"/>
    </location>
</feature>
<dbReference type="InterPro" id="IPR004155">
    <property type="entry name" value="PBS_lyase_HEAT"/>
</dbReference>
<feature type="compositionally biased region" description="Low complexity" evidence="1">
    <location>
        <begin position="303"/>
        <end position="322"/>
    </location>
</feature>
<keyword evidence="4" id="KW-1185">Reference proteome</keyword>
<feature type="region of interest" description="Disordered" evidence="1">
    <location>
        <begin position="24"/>
        <end position="60"/>
    </location>
</feature>
<feature type="compositionally biased region" description="Low complexity" evidence="1">
    <location>
        <begin position="26"/>
        <end position="47"/>
    </location>
</feature>
<evidence type="ECO:0000256" key="1">
    <source>
        <dbReference type="SAM" id="MobiDB-lite"/>
    </source>
</evidence>
<sequence>MRIQTFLAVLLAATLGFSAVIASPDRASAQQPRQRGQRRAAQSAQPSEGTAEGPIAPAPTIADLGTIVPRLQSTNPDEVREAIDLLSVIDRREVVAPLADLLRSGQPDAITDRALEALRGLEDPTSLDVLTEFTRHRRVGARRRAYQAIAAIEDRRVTTLLEQGLRDSDRSVRAAVALALGNIGSRGSVDVLFRAFDRGVVEAAVAIGKLGDGRSVERFSQHLGQQPLSVMLSGYEQFLRRTDIDEDVKVQIVNRLGEVSGRTVREFLAQELTRLGDRDRSRYRQVVQDTLRRIPVDGDTRRTTTVGGPGAPATSTTTGGAQ</sequence>